<feature type="compositionally biased region" description="Basic and acidic residues" evidence="1">
    <location>
        <begin position="168"/>
        <end position="177"/>
    </location>
</feature>
<protein>
    <submittedName>
        <fullName evidence="2">Uncharacterized protein</fullName>
    </submittedName>
</protein>
<comment type="caution">
    <text evidence="2">The sequence shown here is derived from an EMBL/GenBank/DDBJ whole genome shotgun (WGS) entry which is preliminary data.</text>
</comment>
<reference evidence="2 3" key="1">
    <citation type="submission" date="2019-03" db="EMBL/GenBank/DDBJ databases">
        <title>First draft genome of Liparis tanakae, snailfish: a comprehensive survey of snailfish specific genes.</title>
        <authorList>
            <person name="Kim W."/>
            <person name="Song I."/>
            <person name="Jeong J.-H."/>
            <person name="Kim D."/>
            <person name="Kim S."/>
            <person name="Ryu S."/>
            <person name="Song J.Y."/>
            <person name="Lee S.K."/>
        </authorList>
    </citation>
    <scope>NUCLEOTIDE SEQUENCE [LARGE SCALE GENOMIC DNA]</scope>
    <source>
        <tissue evidence="2">Muscle</tissue>
    </source>
</reference>
<name>A0A4Z2FL07_9TELE</name>
<dbReference type="AlphaFoldDB" id="A0A4Z2FL07"/>
<evidence type="ECO:0000313" key="3">
    <source>
        <dbReference type="Proteomes" id="UP000314294"/>
    </source>
</evidence>
<keyword evidence="3" id="KW-1185">Reference proteome</keyword>
<accession>A0A4Z2FL07</accession>
<organism evidence="2 3">
    <name type="scientific">Liparis tanakae</name>
    <name type="common">Tanaka's snailfish</name>
    <dbReference type="NCBI Taxonomy" id="230148"/>
    <lineage>
        <taxon>Eukaryota</taxon>
        <taxon>Metazoa</taxon>
        <taxon>Chordata</taxon>
        <taxon>Craniata</taxon>
        <taxon>Vertebrata</taxon>
        <taxon>Euteleostomi</taxon>
        <taxon>Actinopterygii</taxon>
        <taxon>Neopterygii</taxon>
        <taxon>Teleostei</taxon>
        <taxon>Neoteleostei</taxon>
        <taxon>Acanthomorphata</taxon>
        <taxon>Eupercaria</taxon>
        <taxon>Perciformes</taxon>
        <taxon>Cottioidei</taxon>
        <taxon>Cottales</taxon>
        <taxon>Liparidae</taxon>
        <taxon>Liparis</taxon>
    </lineage>
</organism>
<dbReference type="EMBL" id="SRLO01001087">
    <property type="protein sequence ID" value="TNN41701.1"/>
    <property type="molecule type" value="Genomic_DNA"/>
</dbReference>
<proteinExistence type="predicted"/>
<gene>
    <name evidence="2" type="ORF">EYF80_048145</name>
</gene>
<feature type="region of interest" description="Disordered" evidence="1">
    <location>
        <begin position="153"/>
        <end position="179"/>
    </location>
</feature>
<feature type="region of interest" description="Disordered" evidence="1">
    <location>
        <begin position="29"/>
        <end position="55"/>
    </location>
</feature>
<evidence type="ECO:0000313" key="2">
    <source>
        <dbReference type="EMBL" id="TNN41701.1"/>
    </source>
</evidence>
<evidence type="ECO:0000256" key="1">
    <source>
        <dbReference type="SAM" id="MobiDB-lite"/>
    </source>
</evidence>
<dbReference type="Proteomes" id="UP000314294">
    <property type="component" value="Unassembled WGS sequence"/>
</dbReference>
<sequence>MCGRRLLVPFPPESSAPCRLLAARFRDGSARAASDEPSAAPREHSSTSLTSPSTFRERMVGNSALTRSRTLFLKAESRHTRFRMNTPEQLPSDRVPTSLLQGADALEAVSQRDGQALVGPEAEPFLGHLHHDGVQLHHLHGHVGHKVPEELRQASSAEPHQEHRHRHAWEEKTEGGAHSRACFTDCTKTNV</sequence>